<evidence type="ECO:0000313" key="2">
    <source>
        <dbReference type="Proteomes" id="UP001428341"/>
    </source>
</evidence>
<reference evidence="1 2" key="1">
    <citation type="submission" date="2024-05" db="EMBL/GenBank/DDBJ databases">
        <title>Haplotype-resolved chromosome-level genome assembly of Huyou (Citrus changshanensis).</title>
        <authorList>
            <person name="Miao C."/>
            <person name="Chen W."/>
            <person name="Wu Y."/>
            <person name="Wang L."/>
            <person name="Zhao S."/>
            <person name="Grierson D."/>
            <person name="Xu C."/>
            <person name="Chen K."/>
        </authorList>
    </citation>
    <scope>NUCLEOTIDE SEQUENCE [LARGE SCALE GENOMIC DNA]</scope>
    <source>
        <strain evidence="1">01-14</strain>
        <tissue evidence="1">Leaf</tissue>
    </source>
</reference>
<protein>
    <submittedName>
        <fullName evidence="1">Uncharacterized protein</fullName>
    </submittedName>
</protein>
<proteinExistence type="predicted"/>
<organism evidence="1 2">
    <name type="scientific">Citrus x changshan-huyou</name>
    <dbReference type="NCBI Taxonomy" id="2935761"/>
    <lineage>
        <taxon>Eukaryota</taxon>
        <taxon>Viridiplantae</taxon>
        <taxon>Streptophyta</taxon>
        <taxon>Embryophyta</taxon>
        <taxon>Tracheophyta</taxon>
        <taxon>Spermatophyta</taxon>
        <taxon>Magnoliopsida</taxon>
        <taxon>eudicotyledons</taxon>
        <taxon>Gunneridae</taxon>
        <taxon>Pentapetalae</taxon>
        <taxon>rosids</taxon>
        <taxon>malvids</taxon>
        <taxon>Sapindales</taxon>
        <taxon>Rutaceae</taxon>
        <taxon>Aurantioideae</taxon>
        <taxon>Citrus</taxon>
    </lineage>
</organism>
<evidence type="ECO:0000313" key="1">
    <source>
        <dbReference type="EMBL" id="KAK9202440.1"/>
    </source>
</evidence>
<gene>
    <name evidence="1" type="ORF">WN944_017650</name>
</gene>
<comment type="caution">
    <text evidence="1">The sequence shown here is derived from an EMBL/GenBank/DDBJ whole genome shotgun (WGS) entry which is preliminary data.</text>
</comment>
<sequence>MVRIWKVEFRCPITYEATPTERKVNDSYVNVTIGASLRLLIWDWTIRIWIRFKKPAATTFHVSFPLIKLLGNWPIVLLSLL</sequence>
<name>A0AAP0MI06_9ROSI</name>
<keyword evidence="2" id="KW-1185">Reference proteome</keyword>
<dbReference type="EMBL" id="JBCGBO010000005">
    <property type="protein sequence ID" value="KAK9202440.1"/>
    <property type="molecule type" value="Genomic_DNA"/>
</dbReference>
<dbReference type="Proteomes" id="UP001428341">
    <property type="component" value="Unassembled WGS sequence"/>
</dbReference>
<dbReference type="AlphaFoldDB" id="A0AAP0MI06"/>
<accession>A0AAP0MI06</accession>